<dbReference type="PANTHER" id="PTHR31900:SF30">
    <property type="entry name" value="SUPERFAMILY PROTEIN, PUTATIVE-RELATED"/>
    <property type="match status" value="1"/>
</dbReference>
<dbReference type="PANTHER" id="PTHR31900">
    <property type="entry name" value="F-BOX/RNI SUPERFAMILY PROTEIN-RELATED"/>
    <property type="match status" value="1"/>
</dbReference>
<dbReference type="PROSITE" id="PS50181">
    <property type="entry name" value="FBOX"/>
    <property type="match status" value="1"/>
</dbReference>
<dbReference type="EMBL" id="KB870808">
    <property type="protein sequence ID" value="EOA26429.1"/>
    <property type="molecule type" value="Genomic_DNA"/>
</dbReference>
<dbReference type="Proteomes" id="UP000029121">
    <property type="component" value="Unassembled WGS sequence"/>
</dbReference>
<dbReference type="Pfam" id="PF08387">
    <property type="entry name" value="FBD"/>
    <property type="match status" value="1"/>
</dbReference>
<gene>
    <name evidence="2" type="ORF">CARUB_v10025045mg</name>
</gene>
<evidence type="ECO:0000259" key="1">
    <source>
        <dbReference type="PROSITE" id="PS50181"/>
    </source>
</evidence>
<feature type="domain" description="F-box" evidence="1">
    <location>
        <begin position="4"/>
        <end position="57"/>
    </location>
</feature>
<evidence type="ECO:0000313" key="3">
    <source>
        <dbReference type="Proteomes" id="UP000029121"/>
    </source>
</evidence>
<dbReference type="InterPro" id="IPR001810">
    <property type="entry name" value="F-box_dom"/>
</dbReference>
<reference evidence="3" key="1">
    <citation type="journal article" date="2013" name="Nat. Genet.">
        <title>The Capsella rubella genome and the genomic consequences of rapid mating system evolution.</title>
        <authorList>
            <person name="Slotte T."/>
            <person name="Hazzouri K.M."/>
            <person name="Agren J.A."/>
            <person name="Koenig D."/>
            <person name="Maumus F."/>
            <person name="Guo Y.L."/>
            <person name="Steige K."/>
            <person name="Platts A.E."/>
            <person name="Escobar J.S."/>
            <person name="Newman L.K."/>
            <person name="Wang W."/>
            <person name="Mandakova T."/>
            <person name="Vello E."/>
            <person name="Smith L.M."/>
            <person name="Henz S.R."/>
            <person name="Steffen J."/>
            <person name="Takuno S."/>
            <person name="Brandvain Y."/>
            <person name="Coop G."/>
            <person name="Andolfatto P."/>
            <person name="Hu T.T."/>
            <person name="Blanchette M."/>
            <person name="Clark R.M."/>
            <person name="Quesneville H."/>
            <person name="Nordborg M."/>
            <person name="Gaut B.S."/>
            <person name="Lysak M.A."/>
            <person name="Jenkins J."/>
            <person name="Grimwood J."/>
            <person name="Chapman J."/>
            <person name="Prochnik S."/>
            <person name="Shu S."/>
            <person name="Rokhsar D."/>
            <person name="Schmutz J."/>
            <person name="Weigel D."/>
            <person name="Wright S.I."/>
        </authorList>
    </citation>
    <scope>NUCLEOTIDE SEQUENCE [LARGE SCALE GENOMIC DNA]</scope>
    <source>
        <strain evidence="3">cv. Monte Gargano</strain>
    </source>
</reference>
<dbReference type="Gene3D" id="1.20.1280.50">
    <property type="match status" value="1"/>
</dbReference>
<dbReference type="SMART" id="SM00579">
    <property type="entry name" value="FBD"/>
    <property type="match status" value="1"/>
</dbReference>
<dbReference type="InterPro" id="IPR006566">
    <property type="entry name" value="FBD"/>
</dbReference>
<dbReference type="InterPro" id="IPR050232">
    <property type="entry name" value="FBL13/AtMIF1-like"/>
</dbReference>
<name>R0HAK3_9BRAS</name>
<dbReference type="SUPFAM" id="SSF81383">
    <property type="entry name" value="F-box domain"/>
    <property type="match status" value="1"/>
</dbReference>
<proteinExistence type="predicted"/>
<dbReference type="Pfam" id="PF00646">
    <property type="entry name" value="F-box"/>
    <property type="match status" value="1"/>
</dbReference>
<dbReference type="InterPro" id="IPR036047">
    <property type="entry name" value="F-box-like_dom_sf"/>
</dbReference>
<evidence type="ECO:0000313" key="2">
    <source>
        <dbReference type="EMBL" id="EOA26429.1"/>
    </source>
</evidence>
<protein>
    <recommendedName>
        <fullName evidence="1">F-box domain-containing protein</fullName>
    </recommendedName>
</protein>
<sequence length="195" mass="22821">MTEEDMISRLPDDLLMEILLLLETKEAVCTMILSKRWRSLRKVVSQVMYPQLMYVKLKLLLRVEPTLAGLWTYDKPINFSKLEAYKIRAPYKVDWLQPFMWFLQKSPKLKALVIADDTNSDFPLSFNPPILEWHGYGGRKAEKDIVKYIFASSKCLKRAYISIETRGRRKGKQKNKMMGEFMLSDLPSSQLLFST</sequence>
<accession>R0HAK3</accession>
<keyword evidence="3" id="KW-1185">Reference proteome</keyword>
<dbReference type="AlphaFoldDB" id="R0HAK3"/>
<organism evidence="2 3">
    <name type="scientific">Capsella rubella</name>
    <dbReference type="NCBI Taxonomy" id="81985"/>
    <lineage>
        <taxon>Eukaryota</taxon>
        <taxon>Viridiplantae</taxon>
        <taxon>Streptophyta</taxon>
        <taxon>Embryophyta</taxon>
        <taxon>Tracheophyta</taxon>
        <taxon>Spermatophyta</taxon>
        <taxon>Magnoliopsida</taxon>
        <taxon>eudicotyledons</taxon>
        <taxon>Gunneridae</taxon>
        <taxon>Pentapetalae</taxon>
        <taxon>rosids</taxon>
        <taxon>malvids</taxon>
        <taxon>Brassicales</taxon>
        <taxon>Brassicaceae</taxon>
        <taxon>Camelineae</taxon>
        <taxon>Capsella</taxon>
    </lineage>
</organism>